<dbReference type="Gene3D" id="3.90.70.10">
    <property type="entry name" value="Cysteine proteinases"/>
    <property type="match status" value="1"/>
</dbReference>
<evidence type="ECO:0000259" key="1">
    <source>
        <dbReference type="Pfam" id="PF13529"/>
    </source>
</evidence>
<feature type="domain" description="Peptidase C39-like" evidence="1">
    <location>
        <begin position="45"/>
        <end position="183"/>
    </location>
</feature>
<name>A0A2M6W5N8_9BACT</name>
<organism evidence="2 3">
    <name type="scientific">Candidatus Magasanikbacteria bacterium CG10_big_fil_rev_8_21_14_0_10_36_32</name>
    <dbReference type="NCBI Taxonomy" id="1974646"/>
    <lineage>
        <taxon>Bacteria</taxon>
        <taxon>Candidatus Magasanikiibacteriota</taxon>
    </lineage>
</organism>
<dbReference type="Pfam" id="PF13529">
    <property type="entry name" value="Peptidase_C39_2"/>
    <property type="match status" value="1"/>
</dbReference>
<dbReference type="AlphaFoldDB" id="A0A2M6W5N8"/>
<reference evidence="3" key="1">
    <citation type="submission" date="2017-09" db="EMBL/GenBank/DDBJ databases">
        <title>Depth-based differentiation of microbial function through sediment-hosted aquifers and enrichment of novel symbionts in the deep terrestrial subsurface.</title>
        <authorList>
            <person name="Probst A.J."/>
            <person name="Ladd B."/>
            <person name="Jarett J.K."/>
            <person name="Geller-Mcgrath D.E."/>
            <person name="Sieber C.M.K."/>
            <person name="Emerson J.B."/>
            <person name="Anantharaman K."/>
            <person name="Thomas B.C."/>
            <person name="Malmstrom R."/>
            <person name="Stieglmeier M."/>
            <person name="Klingl A."/>
            <person name="Woyke T."/>
            <person name="Ryan C.M."/>
            <person name="Banfield J.F."/>
        </authorList>
    </citation>
    <scope>NUCLEOTIDE SEQUENCE [LARGE SCALE GENOMIC DNA]</scope>
</reference>
<sequence length="281" mass="32492">MLKKNIIIFLIPLFMAVFILSNPIKSLAAKKITFIKLKIPFAVEVPDGKWIDPWKNACEEATITMIDQYYQGKNKLTNAEAKKLMLPIFTLENELFGFNKDTNAEETMQFINKFLSFTATIKENPTLDEIKNELMVKRPVISMHYGFELNNPALRFRQDGSSYHMMVISGFDDAKKEFIVQDSGNPKGLDFRYKYDTILKTLHDFDRITGQANGPARVLFTEPKTLVKVQNGKRIYLISKTQKQYIAHPDIFKKRGWKWANVKIVNKELLNTLTSGEPIWQ</sequence>
<protein>
    <recommendedName>
        <fullName evidence="1">Peptidase C39-like domain-containing protein</fullName>
    </recommendedName>
</protein>
<dbReference type="InterPro" id="IPR039564">
    <property type="entry name" value="Peptidase_C39-like"/>
</dbReference>
<evidence type="ECO:0000313" key="3">
    <source>
        <dbReference type="Proteomes" id="UP000231426"/>
    </source>
</evidence>
<dbReference type="Proteomes" id="UP000231426">
    <property type="component" value="Unassembled WGS sequence"/>
</dbReference>
<dbReference type="EMBL" id="PFBV01000005">
    <property type="protein sequence ID" value="PIT88084.1"/>
    <property type="molecule type" value="Genomic_DNA"/>
</dbReference>
<gene>
    <name evidence="2" type="ORF">COU29_03665</name>
</gene>
<comment type="caution">
    <text evidence="2">The sequence shown here is derived from an EMBL/GenBank/DDBJ whole genome shotgun (WGS) entry which is preliminary data.</text>
</comment>
<proteinExistence type="predicted"/>
<evidence type="ECO:0000313" key="2">
    <source>
        <dbReference type="EMBL" id="PIT88084.1"/>
    </source>
</evidence>
<accession>A0A2M6W5N8</accession>